<organism evidence="10 11">
    <name type="scientific">Candidatus Thiodictyon syntrophicum</name>
    <dbReference type="NCBI Taxonomy" id="1166950"/>
    <lineage>
        <taxon>Bacteria</taxon>
        <taxon>Pseudomonadati</taxon>
        <taxon>Pseudomonadota</taxon>
        <taxon>Gammaproteobacteria</taxon>
        <taxon>Chromatiales</taxon>
        <taxon>Chromatiaceae</taxon>
        <taxon>Thiodictyon</taxon>
    </lineage>
</organism>
<dbReference type="InterPro" id="IPR005467">
    <property type="entry name" value="His_kinase_dom"/>
</dbReference>
<accession>A0A2K8U298</accession>
<evidence type="ECO:0000313" key="11">
    <source>
        <dbReference type="Proteomes" id="UP000232638"/>
    </source>
</evidence>
<dbReference type="InterPro" id="IPR003661">
    <property type="entry name" value="HisK_dim/P_dom"/>
</dbReference>
<dbReference type="Pfam" id="PF00072">
    <property type="entry name" value="Response_reg"/>
    <property type="match status" value="1"/>
</dbReference>
<evidence type="ECO:0000256" key="3">
    <source>
        <dbReference type="ARBA" id="ARBA00022553"/>
    </source>
</evidence>
<dbReference type="CDD" id="cd00082">
    <property type="entry name" value="HisKA"/>
    <property type="match status" value="1"/>
</dbReference>
<dbReference type="InterPro" id="IPR000014">
    <property type="entry name" value="PAS"/>
</dbReference>
<dbReference type="RefSeq" id="WP_100917521.1">
    <property type="nucleotide sequence ID" value="NZ_CP020370.1"/>
</dbReference>
<dbReference type="OrthoDB" id="8552871at2"/>
<dbReference type="SMART" id="SM00387">
    <property type="entry name" value="HATPase_c"/>
    <property type="match status" value="1"/>
</dbReference>
<evidence type="ECO:0000256" key="4">
    <source>
        <dbReference type="ARBA" id="ARBA00023012"/>
    </source>
</evidence>
<evidence type="ECO:0000256" key="1">
    <source>
        <dbReference type="ARBA" id="ARBA00000085"/>
    </source>
</evidence>
<dbReference type="Gene3D" id="3.30.450.20">
    <property type="entry name" value="PAS domain"/>
    <property type="match status" value="1"/>
</dbReference>
<dbReference type="Pfam" id="PF00512">
    <property type="entry name" value="HisKA"/>
    <property type="match status" value="1"/>
</dbReference>
<feature type="modified residue" description="4-aspartylphosphate" evidence="5">
    <location>
        <position position="640"/>
    </location>
</feature>
<dbReference type="SUPFAM" id="SSF47384">
    <property type="entry name" value="Homodimeric domain of signal transducing histidine kinase"/>
    <property type="match status" value="1"/>
</dbReference>
<evidence type="ECO:0000256" key="2">
    <source>
        <dbReference type="ARBA" id="ARBA00012438"/>
    </source>
</evidence>
<dbReference type="InterPro" id="IPR001610">
    <property type="entry name" value="PAC"/>
</dbReference>
<dbReference type="Gene3D" id="1.10.287.130">
    <property type="match status" value="1"/>
</dbReference>
<gene>
    <name evidence="10" type="ORF">THSYN_01170</name>
</gene>
<dbReference type="PROSITE" id="PS50113">
    <property type="entry name" value="PAC"/>
    <property type="match status" value="1"/>
</dbReference>
<dbReference type="SUPFAM" id="SSF55874">
    <property type="entry name" value="ATPase domain of HSP90 chaperone/DNA topoisomerase II/histidine kinase"/>
    <property type="match status" value="1"/>
</dbReference>
<dbReference type="InterPro" id="IPR036890">
    <property type="entry name" value="HATPase_C_sf"/>
</dbReference>
<dbReference type="PANTHER" id="PTHR45339:SF3">
    <property type="entry name" value="HISTIDINE KINASE"/>
    <property type="match status" value="1"/>
</dbReference>
<dbReference type="Pfam" id="PF02518">
    <property type="entry name" value="HATPase_c"/>
    <property type="match status" value="1"/>
</dbReference>
<evidence type="ECO:0000256" key="5">
    <source>
        <dbReference type="PROSITE-ProRule" id="PRU00169"/>
    </source>
</evidence>
<dbReference type="InterPro" id="IPR013655">
    <property type="entry name" value="PAS_fold_3"/>
</dbReference>
<dbReference type="CDD" id="cd00130">
    <property type="entry name" value="PAS"/>
    <property type="match status" value="1"/>
</dbReference>
<dbReference type="Pfam" id="PF08447">
    <property type="entry name" value="PAS_3"/>
    <property type="match status" value="1"/>
</dbReference>
<keyword evidence="6" id="KW-0175">Coiled coil</keyword>
<dbReference type="InterPro" id="IPR011006">
    <property type="entry name" value="CheY-like_superfamily"/>
</dbReference>
<feature type="coiled-coil region" evidence="6">
    <location>
        <begin position="8"/>
        <end position="35"/>
    </location>
</feature>
<dbReference type="SUPFAM" id="SSF55785">
    <property type="entry name" value="PYP-like sensor domain (PAS domain)"/>
    <property type="match status" value="1"/>
</dbReference>
<dbReference type="NCBIfam" id="TIGR00229">
    <property type="entry name" value="sensory_box"/>
    <property type="match status" value="1"/>
</dbReference>
<dbReference type="EC" id="2.7.13.3" evidence="2"/>
<proteinExistence type="predicted"/>
<dbReference type="SUPFAM" id="SSF52172">
    <property type="entry name" value="CheY-like"/>
    <property type="match status" value="1"/>
</dbReference>
<dbReference type="Gene3D" id="3.40.50.2300">
    <property type="match status" value="1"/>
</dbReference>
<dbReference type="EMBL" id="CP020370">
    <property type="protein sequence ID" value="AUB79703.1"/>
    <property type="molecule type" value="Genomic_DNA"/>
</dbReference>
<keyword evidence="11" id="KW-1185">Reference proteome</keyword>
<feature type="domain" description="Response regulatory" evidence="8">
    <location>
        <begin position="591"/>
        <end position="710"/>
    </location>
</feature>
<evidence type="ECO:0000256" key="6">
    <source>
        <dbReference type="SAM" id="Coils"/>
    </source>
</evidence>
<dbReference type="SMART" id="SM00388">
    <property type="entry name" value="HisKA"/>
    <property type="match status" value="1"/>
</dbReference>
<feature type="domain" description="PAC" evidence="9">
    <location>
        <begin position="291"/>
        <end position="343"/>
    </location>
</feature>
<reference evidence="10 11" key="1">
    <citation type="submission" date="2017-03" db="EMBL/GenBank/DDBJ databases">
        <title>Complete genome sequence of Candidatus 'Thiodictyon syntrophicum' sp. nov. strain Cad16T, a photolithoautotroph purple sulfur bacterium isolated from an alpine meromictic lake.</title>
        <authorList>
            <person name="Luedin S.M."/>
            <person name="Pothier J.F."/>
            <person name="Danza F."/>
            <person name="Storelli N."/>
            <person name="Wittwer M."/>
            <person name="Tonolla M."/>
        </authorList>
    </citation>
    <scope>NUCLEOTIDE SEQUENCE [LARGE SCALE GENOMIC DNA]</scope>
    <source>
        <strain evidence="10 11">Cad16T</strain>
    </source>
</reference>
<dbReference type="GO" id="GO:0000155">
    <property type="term" value="F:phosphorelay sensor kinase activity"/>
    <property type="evidence" value="ECO:0007669"/>
    <property type="project" value="InterPro"/>
</dbReference>
<dbReference type="InterPro" id="IPR036097">
    <property type="entry name" value="HisK_dim/P_sf"/>
</dbReference>
<dbReference type="InterPro" id="IPR001789">
    <property type="entry name" value="Sig_transdc_resp-reg_receiver"/>
</dbReference>
<dbReference type="AlphaFoldDB" id="A0A2K8U298"/>
<dbReference type="PROSITE" id="PS50110">
    <property type="entry name" value="RESPONSE_REGULATORY"/>
    <property type="match status" value="1"/>
</dbReference>
<dbReference type="CDD" id="cd17546">
    <property type="entry name" value="REC_hyHK_CKI1_RcsC-like"/>
    <property type="match status" value="1"/>
</dbReference>
<keyword evidence="3 5" id="KW-0597">Phosphoprotein</keyword>
<name>A0A2K8U298_9GAMM</name>
<feature type="domain" description="Histidine kinase" evidence="7">
    <location>
        <begin position="354"/>
        <end position="575"/>
    </location>
</feature>
<dbReference type="KEGG" id="tsy:THSYN_01170"/>
<dbReference type="Proteomes" id="UP000232638">
    <property type="component" value="Chromosome"/>
</dbReference>
<protein>
    <recommendedName>
        <fullName evidence="2">histidine kinase</fullName>
        <ecNumber evidence="2">2.7.13.3</ecNumber>
    </recommendedName>
</protein>
<dbReference type="InterPro" id="IPR004358">
    <property type="entry name" value="Sig_transdc_His_kin-like_C"/>
</dbReference>
<dbReference type="PRINTS" id="PR00344">
    <property type="entry name" value="BCTRLSENSOR"/>
</dbReference>
<evidence type="ECO:0000259" key="7">
    <source>
        <dbReference type="PROSITE" id="PS50109"/>
    </source>
</evidence>
<dbReference type="SMART" id="SM00091">
    <property type="entry name" value="PAS"/>
    <property type="match status" value="1"/>
</dbReference>
<dbReference type="InterPro" id="IPR035965">
    <property type="entry name" value="PAS-like_dom_sf"/>
</dbReference>
<dbReference type="PANTHER" id="PTHR45339">
    <property type="entry name" value="HYBRID SIGNAL TRANSDUCTION HISTIDINE KINASE J"/>
    <property type="match status" value="1"/>
</dbReference>
<sequence>MSDQAPDCNSLKTRISDLERQVARLSVVHRELIETRDRLDRELERFAGIQSYNTRAIAVRDPGQFAAITAEAVLELFELGFALLWPTAPDGTPADAPTAALGIAPDAIPGAALRELLAAERFRRSRTGWWGPADPPPVAPAGTHQLVISACVGPSGVSFALVIGGVATGDRDHYRGLVAAHLESFAVFAQQIGALLQNRSDQATIEHQMQQLRLEQERLDMAVEGSNAGLWDWDLETNRVHLSPRWKAMLGHAPAELQDTFAEWEARVHPDDLGPSRERVRAHLIGVTEIYENVHRLRHKDGHYLWIMARGRALRTAAGRPYRMVGIHLDVTEQRRAREQAEAANRAKSEFLATVSHEILTPMNGVLGMLESLQHSGPTPEQAPHLATARRSAEHLLDIINDILVLSTIEAGRFAAETTPFAPGPVLTAAADAFRDAMAAKGLDYRVDLAAGLPDCLLGDPACLTRILRNLVGNALKFTPAGTVTVALGGRPLPDGRFELALTVRDTGIGMTPETQARVFSPFTQADGGTTRAYGGAGLGLVICRRLLDQMGGRIWMQSEPGRGSELQVRLPLAPGSARAPEPPPRPRARRALLAEDNLVNQKVARRILAGLGLEVLVADDGRQALEVFAQGGIDIVLMDIQMPVMDGYEATRRLRALEAERAWPRTPVLAVSANTSAEDRDRCLAAGMDAFVAKPTNAAGFKAALARWVEI</sequence>
<comment type="catalytic activity">
    <reaction evidence="1">
        <text>ATP + protein L-histidine = ADP + protein N-phospho-L-histidine.</text>
        <dbReference type="EC" id="2.7.13.3"/>
    </reaction>
</comment>
<evidence type="ECO:0000259" key="9">
    <source>
        <dbReference type="PROSITE" id="PS50113"/>
    </source>
</evidence>
<keyword evidence="4" id="KW-0902">Two-component regulatory system</keyword>
<dbReference type="InterPro" id="IPR003594">
    <property type="entry name" value="HATPase_dom"/>
</dbReference>
<dbReference type="InterPro" id="IPR000700">
    <property type="entry name" value="PAS-assoc_C"/>
</dbReference>
<dbReference type="SMART" id="SM00086">
    <property type="entry name" value="PAC"/>
    <property type="match status" value="1"/>
</dbReference>
<evidence type="ECO:0000259" key="8">
    <source>
        <dbReference type="PROSITE" id="PS50110"/>
    </source>
</evidence>
<dbReference type="Gene3D" id="3.30.565.10">
    <property type="entry name" value="Histidine kinase-like ATPase, C-terminal domain"/>
    <property type="match status" value="1"/>
</dbReference>
<dbReference type="SMART" id="SM00448">
    <property type="entry name" value="REC"/>
    <property type="match status" value="1"/>
</dbReference>
<dbReference type="CDD" id="cd16922">
    <property type="entry name" value="HATPase_EvgS-ArcB-TorS-like"/>
    <property type="match status" value="1"/>
</dbReference>
<evidence type="ECO:0000313" key="10">
    <source>
        <dbReference type="EMBL" id="AUB79703.1"/>
    </source>
</evidence>
<dbReference type="FunFam" id="3.30.565.10:FF:000010">
    <property type="entry name" value="Sensor histidine kinase RcsC"/>
    <property type="match status" value="1"/>
</dbReference>
<dbReference type="PROSITE" id="PS50109">
    <property type="entry name" value="HIS_KIN"/>
    <property type="match status" value="1"/>
</dbReference>